<accession>A0ABP9ZD39</accession>
<evidence type="ECO:0000313" key="2">
    <source>
        <dbReference type="Proteomes" id="UP001473302"/>
    </source>
</evidence>
<dbReference type="EMBL" id="BAABUK010000037">
    <property type="protein sequence ID" value="GAA5817033.1"/>
    <property type="molecule type" value="Genomic_DNA"/>
</dbReference>
<gene>
    <name evidence="1" type="ORF">MFLAVUS_010568</name>
</gene>
<sequence length="616" mass="71101">MNKWDHIPTDILLNILDKLELAEGEVDEELSMVSSVTEAMRDFQSEWMMVNKQWYEQFLSKTYKYISTSLDDTTFNNIVTSNFNPGRWVEQVTLEDMPIPPDFVEVQNTADPLISLMTHCPNVTDVQFTAFNKNCDMNWLYLSSTLSNIRNWKLKSIPSLRTRVNYLHYFECALQVQKTLQILSLTKGMMFCKKYSDLKKFQALSVLIIDDVFSDIYYLYELLLFAPDSLEDISVTFTRSQKKIPGVENSVPTMNTSNIRYMKLVNYTPRADEEVNFFVEKFRKLESLTIYGYKEEPSWPSKQLSEPVTRSLWNFIYGLRNHFIEATEIVDENNFINQYFTGQQFAPDSSLSVTINRSMKKVMLDQRFKISIGIEKNITGINVDLVYTGLVLAEEMATRATSVLDTATDSFSKIEFFVEREFDSEMNRQSSVIFSTTRDNIRKVHLRGGVFNRITPGLNIRLFPLTHLQFKDMVIEEATLTLVSKGLPNLAYLEFDSCDFRNQFGHDSSAHVSLPESRLKLIKFSYTEKENDSNLMGEFDPLTIVSINISDESDQSSYYLACRNAEANLAKLPREVFRQLEDSFLSNDGEVTFIKINIKSVGMVKLSSTEYDVTIT</sequence>
<evidence type="ECO:0000313" key="1">
    <source>
        <dbReference type="EMBL" id="GAA5817033.1"/>
    </source>
</evidence>
<evidence type="ECO:0008006" key="3">
    <source>
        <dbReference type="Google" id="ProtNLM"/>
    </source>
</evidence>
<protein>
    <recommendedName>
        <fullName evidence="3">F-box domain-containing protein</fullName>
    </recommendedName>
</protein>
<proteinExistence type="predicted"/>
<keyword evidence="2" id="KW-1185">Reference proteome</keyword>
<comment type="caution">
    <text evidence="1">The sequence shown here is derived from an EMBL/GenBank/DDBJ whole genome shotgun (WGS) entry which is preliminary data.</text>
</comment>
<reference evidence="1 2" key="1">
    <citation type="submission" date="2024-04" db="EMBL/GenBank/DDBJ databases">
        <title>genome sequences of Mucor flavus KT1a and Helicostylum pulchrum KT1b strains isolated from the surface of a dry-aged beef.</title>
        <authorList>
            <person name="Toyotome T."/>
            <person name="Hosono M."/>
            <person name="Torimaru M."/>
            <person name="Fukuda K."/>
            <person name="Mikami N."/>
        </authorList>
    </citation>
    <scope>NUCLEOTIDE SEQUENCE [LARGE SCALE GENOMIC DNA]</scope>
    <source>
        <strain evidence="1 2">KT1a</strain>
    </source>
</reference>
<name>A0ABP9ZD39_9FUNG</name>
<dbReference type="Proteomes" id="UP001473302">
    <property type="component" value="Unassembled WGS sequence"/>
</dbReference>
<organism evidence="1 2">
    <name type="scientific">Mucor flavus</name>
    <dbReference type="NCBI Taxonomy" id="439312"/>
    <lineage>
        <taxon>Eukaryota</taxon>
        <taxon>Fungi</taxon>
        <taxon>Fungi incertae sedis</taxon>
        <taxon>Mucoromycota</taxon>
        <taxon>Mucoromycotina</taxon>
        <taxon>Mucoromycetes</taxon>
        <taxon>Mucorales</taxon>
        <taxon>Mucorineae</taxon>
        <taxon>Mucoraceae</taxon>
        <taxon>Mucor</taxon>
    </lineage>
</organism>